<proteinExistence type="predicted"/>
<sequence>MLLISFSKKSIHHLLSRKKAAFPEECSLINLIFNADQAFSHPFLRLFAEKDMKNIKLVCLSTSNLRIQKS</sequence>
<name>A0A4R7D0M0_9SPHI</name>
<reference evidence="1 2" key="1">
    <citation type="submission" date="2019-03" db="EMBL/GenBank/DDBJ databases">
        <title>Genomic Encyclopedia of Type Strains, Phase III (KMG-III): the genomes of soil and plant-associated and newly described type strains.</title>
        <authorList>
            <person name="Whitman W."/>
        </authorList>
    </citation>
    <scope>NUCLEOTIDE SEQUENCE [LARGE SCALE GENOMIC DNA]</scope>
    <source>
        <strain evidence="1 2">CGMCC 1.12801</strain>
    </source>
</reference>
<evidence type="ECO:0000313" key="2">
    <source>
        <dbReference type="Proteomes" id="UP000294752"/>
    </source>
</evidence>
<keyword evidence="2" id="KW-1185">Reference proteome</keyword>
<protein>
    <submittedName>
        <fullName evidence="1">Uncharacterized protein</fullName>
    </submittedName>
</protein>
<comment type="caution">
    <text evidence="1">The sequence shown here is derived from an EMBL/GenBank/DDBJ whole genome shotgun (WGS) entry which is preliminary data.</text>
</comment>
<dbReference type="AlphaFoldDB" id="A0A4R7D0M0"/>
<dbReference type="Proteomes" id="UP000294752">
    <property type="component" value="Unassembled WGS sequence"/>
</dbReference>
<gene>
    <name evidence="1" type="ORF">B0I21_106164</name>
</gene>
<accession>A0A4R7D0M0</accession>
<dbReference type="EMBL" id="SNZV01000006">
    <property type="protein sequence ID" value="TDS12306.1"/>
    <property type="molecule type" value="Genomic_DNA"/>
</dbReference>
<organism evidence="1 2">
    <name type="scientific">Sphingobacterium paludis</name>
    <dbReference type="NCBI Taxonomy" id="1476465"/>
    <lineage>
        <taxon>Bacteria</taxon>
        <taxon>Pseudomonadati</taxon>
        <taxon>Bacteroidota</taxon>
        <taxon>Sphingobacteriia</taxon>
        <taxon>Sphingobacteriales</taxon>
        <taxon>Sphingobacteriaceae</taxon>
        <taxon>Sphingobacterium</taxon>
    </lineage>
</organism>
<evidence type="ECO:0000313" key="1">
    <source>
        <dbReference type="EMBL" id="TDS12306.1"/>
    </source>
</evidence>